<protein>
    <submittedName>
        <fullName evidence="7">6e747140-283f-41ba-8e5b-d1e25b2a27bb</fullName>
    </submittedName>
</protein>
<dbReference type="GO" id="GO:0004467">
    <property type="term" value="F:long-chain fatty acid-CoA ligase activity"/>
    <property type="evidence" value="ECO:0007669"/>
    <property type="project" value="UniProtKB-EC"/>
</dbReference>
<dbReference type="InterPro" id="IPR000873">
    <property type="entry name" value="AMP-dep_synth/lig_dom"/>
</dbReference>
<name>A0A3S4AQ88_9PEZI</name>
<dbReference type="GO" id="GO:0005783">
    <property type="term" value="C:endoplasmic reticulum"/>
    <property type="evidence" value="ECO:0007669"/>
    <property type="project" value="TreeGrafter"/>
</dbReference>
<evidence type="ECO:0000256" key="5">
    <source>
        <dbReference type="ARBA" id="ARBA00036813"/>
    </source>
</evidence>
<dbReference type="GO" id="GO:0005524">
    <property type="term" value="F:ATP binding"/>
    <property type="evidence" value="ECO:0007669"/>
    <property type="project" value="UniProtKB-KW"/>
</dbReference>
<accession>A0A3S4AQ88</accession>
<feature type="domain" description="AMP-dependent synthetase/ligase" evidence="6">
    <location>
        <begin position="110"/>
        <end position="522"/>
    </location>
</feature>
<dbReference type="SUPFAM" id="SSF56801">
    <property type="entry name" value="Acetyl-CoA synthetase-like"/>
    <property type="match status" value="1"/>
</dbReference>
<comment type="catalytic activity">
    <reaction evidence="5">
        <text>a long-chain fatty acid + ATP + CoA = a long-chain fatty acyl-CoA + AMP + diphosphate</text>
        <dbReference type="Rhea" id="RHEA:15421"/>
        <dbReference type="ChEBI" id="CHEBI:30616"/>
        <dbReference type="ChEBI" id="CHEBI:33019"/>
        <dbReference type="ChEBI" id="CHEBI:57287"/>
        <dbReference type="ChEBI" id="CHEBI:57560"/>
        <dbReference type="ChEBI" id="CHEBI:83139"/>
        <dbReference type="ChEBI" id="CHEBI:456215"/>
        <dbReference type="EC" id="6.2.1.3"/>
    </reaction>
</comment>
<dbReference type="GO" id="GO:0035336">
    <property type="term" value="P:long-chain fatty-acyl-CoA metabolic process"/>
    <property type="evidence" value="ECO:0007669"/>
    <property type="project" value="TreeGrafter"/>
</dbReference>
<evidence type="ECO:0000313" key="7">
    <source>
        <dbReference type="EMBL" id="SPQ23235.1"/>
    </source>
</evidence>
<dbReference type="Gene3D" id="3.40.50.12780">
    <property type="entry name" value="N-terminal domain of ligase-like"/>
    <property type="match status" value="1"/>
</dbReference>
<dbReference type="PANTHER" id="PTHR43272">
    <property type="entry name" value="LONG-CHAIN-FATTY-ACID--COA LIGASE"/>
    <property type="match status" value="1"/>
</dbReference>
<keyword evidence="3" id="KW-0547">Nucleotide-binding</keyword>
<sequence length="702" mass="76632">MPRTYLTGPTPLYKVQKPPYTIEAPGVQPVEGETIPRRHPKAKDGLVERPAPGVNTTFDLLKRSAEHYGNEPAIGSRKLIRTHKEKKKVPKVIDGRSTEVEKEWTYYELSNYSYLTYREYFEQVLQVGAGLRKLGLSPKDRLHMFATTTPQWLAMAHACSSQSMTIVTAYDTLGESGVEHSLLQSEANAMFVDPHLFKTIKNPLKKAASVKVLVYNEATHLPVSDDEIAQFKSSHPDLTILSFEELRALGEGNPTEPVLPSPDETYCIMYTSGSTGPPKGVPVTHAGFVAAVAGLYTVMEEVVSHREYVLAYLPLAHIFELVLENLVIFVGATLGYGSPRTLADTSMRNCHGDMRTFAPTIMVGVPQIWETVKKGIESKVNASGRLTRALFWSAFHLKAFLVRNNLPGAGLLDRAVFDKVRASTGGRLRFIVNGASGIATPTLHFLSLVVAPLLSGYGLTETCGNGALGSPLQWTADGAIGPIPAAVEVKLVSLPELNYLTTHNPPRGEILIRGAPVLRSYFRNPDETARALTPDGWFRTGDVGEFDTSPAAAGHLRVVDRVKNLVKLQGGEYIALEKLEAVYRAGAGDLVRDVMVHGDASCARPVAVVVPGERALVRKAAELGVGERDMYADKRVRGAVLKALQDVARRERLSAIETVAGVVLVEDEWTPANGLVTATQKVNRKAIREKYAKQIQACIDGK</sequence>
<dbReference type="GO" id="GO:0005886">
    <property type="term" value="C:plasma membrane"/>
    <property type="evidence" value="ECO:0007669"/>
    <property type="project" value="TreeGrafter"/>
</dbReference>
<dbReference type="PROSITE" id="PS00455">
    <property type="entry name" value="AMP_BINDING"/>
    <property type="match status" value="1"/>
</dbReference>
<keyword evidence="2" id="KW-0436">Ligase</keyword>
<dbReference type="Proteomes" id="UP000289323">
    <property type="component" value="Unassembled WGS sequence"/>
</dbReference>
<dbReference type="AlphaFoldDB" id="A0A3S4AQ88"/>
<comment type="similarity">
    <text evidence="1">Belongs to the ATP-dependent AMP-binding enzyme family.</text>
</comment>
<reference evidence="7 8" key="1">
    <citation type="submission" date="2018-04" db="EMBL/GenBank/DDBJ databases">
        <authorList>
            <person name="Huttner S."/>
            <person name="Dainat J."/>
        </authorList>
    </citation>
    <scope>NUCLEOTIDE SEQUENCE [LARGE SCALE GENOMIC DNA]</scope>
</reference>
<evidence type="ECO:0000313" key="8">
    <source>
        <dbReference type="Proteomes" id="UP000289323"/>
    </source>
</evidence>
<evidence type="ECO:0000259" key="6">
    <source>
        <dbReference type="Pfam" id="PF00501"/>
    </source>
</evidence>
<evidence type="ECO:0000256" key="2">
    <source>
        <dbReference type="ARBA" id="ARBA00022598"/>
    </source>
</evidence>
<dbReference type="Pfam" id="PF00501">
    <property type="entry name" value="AMP-binding"/>
    <property type="match status" value="1"/>
</dbReference>
<evidence type="ECO:0000256" key="4">
    <source>
        <dbReference type="ARBA" id="ARBA00022840"/>
    </source>
</evidence>
<dbReference type="EMBL" id="OUUZ01000010">
    <property type="protein sequence ID" value="SPQ23235.1"/>
    <property type="molecule type" value="Genomic_DNA"/>
</dbReference>
<dbReference type="InterPro" id="IPR042099">
    <property type="entry name" value="ANL_N_sf"/>
</dbReference>
<dbReference type="GO" id="GO:0005811">
    <property type="term" value="C:lipid droplet"/>
    <property type="evidence" value="ECO:0007669"/>
    <property type="project" value="TreeGrafter"/>
</dbReference>
<evidence type="ECO:0000256" key="1">
    <source>
        <dbReference type="ARBA" id="ARBA00006432"/>
    </source>
</evidence>
<dbReference type="InterPro" id="IPR020845">
    <property type="entry name" value="AMP-binding_CS"/>
</dbReference>
<keyword evidence="4" id="KW-0067">ATP-binding</keyword>
<organism evidence="7 8">
    <name type="scientific">Thermothielavioides terrestris</name>
    <dbReference type="NCBI Taxonomy" id="2587410"/>
    <lineage>
        <taxon>Eukaryota</taxon>
        <taxon>Fungi</taxon>
        <taxon>Dikarya</taxon>
        <taxon>Ascomycota</taxon>
        <taxon>Pezizomycotina</taxon>
        <taxon>Sordariomycetes</taxon>
        <taxon>Sordariomycetidae</taxon>
        <taxon>Sordariales</taxon>
        <taxon>Chaetomiaceae</taxon>
        <taxon>Thermothielavioides</taxon>
    </lineage>
</organism>
<evidence type="ECO:0000256" key="3">
    <source>
        <dbReference type="ARBA" id="ARBA00022741"/>
    </source>
</evidence>
<dbReference type="PANTHER" id="PTHR43272:SF83">
    <property type="entry name" value="ACYL-COA SYNTHETASE LONG-CHAIN, ISOFORM J"/>
    <property type="match status" value="1"/>
</dbReference>
<proteinExistence type="inferred from homology"/>
<gene>
    <name evidence="7" type="ORF">TT172_LOCUS5654</name>
</gene>